<dbReference type="SMART" id="SM00448">
    <property type="entry name" value="REC"/>
    <property type="match status" value="1"/>
</dbReference>
<dbReference type="Proteomes" id="UP000249375">
    <property type="component" value="Chromosome"/>
</dbReference>
<keyword evidence="1" id="KW-0597">Phosphoprotein</keyword>
<dbReference type="PROSITE" id="PS50110">
    <property type="entry name" value="RESPONSE_REGULATORY"/>
    <property type="match status" value="1"/>
</dbReference>
<dbReference type="Pfam" id="PF00072">
    <property type="entry name" value="Response_reg"/>
    <property type="match status" value="1"/>
</dbReference>
<dbReference type="InterPro" id="IPR046947">
    <property type="entry name" value="LytR-like"/>
</dbReference>
<dbReference type="Gene3D" id="3.40.50.2300">
    <property type="match status" value="1"/>
</dbReference>
<dbReference type="AlphaFoldDB" id="A0A5P8E569"/>
<dbReference type="Pfam" id="PF04397">
    <property type="entry name" value="LytTR"/>
    <property type="match status" value="1"/>
</dbReference>
<evidence type="ECO:0000313" key="4">
    <source>
        <dbReference type="Proteomes" id="UP000249375"/>
    </source>
</evidence>
<dbReference type="GO" id="GO:0000156">
    <property type="term" value="F:phosphorelay response regulator activity"/>
    <property type="evidence" value="ECO:0007669"/>
    <property type="project" value="InterPro"/>
</dbReference>
<dbReference type="SUPFAM" id="SSF52172">
    <property type="entry name" value="CheY-like"/>
    <property type="match status" value="1"/>
</dbReference>
<dbReference type="RefSeq" id="WP_111898655.1">
    <property type="nucleotide sequence ID" value="NZ_CP033459.1"/>
</dbReference>
<dbReference type="InterPro" id="IPR001789">
    <property type="entry name" value="Sig_transdc_resp-reg_receiver"/>
</dbReference>
<dbReference type="PANTHER" id="PTHR37299">
    <property type="entry name" value="TRANSCRIPTIONAL REGULATOR-RELATED"/>
    <property type="match status" value="1"/>
</dbReference>
<dbReference type="SMART" id="SM00850">
    <property type="entry name" value="LytTR"/>
    <property type="match status" value="1"/>
</dbReference>
<dbReference type="OrthoDB" id="1490554at2"/>
<proteinExistence type="predicted"/>
<dbReference type="Gene3D" id="2.40.50.1020">
    <property type="entry name" value="LytTr DNA-binding domain"/>
    <property type="match status" value="1"/>
</dbReference>
<evidence type="ECO:0000256" key="1">
    <source>
        <dbReference type="PROSITE-ProRule" id="PRU00169"/>
    </source>
</evidence>
<dbReference type="KEGG" id="alq:C7Y71_002880"/>
<accession>A0A5P8E569</accession>
<keyword evidence="3" id="KW-0238">DNA-binding</keyword>
<evidence type="ECO:0000313" key="3">
    <source>
        <dbReference type="EMBL" id="QFQ12050.1"/>
    </source>
</evidence>
<feature type="modified residue" description="4-aspartylphosphate" evidence="1">
    <location>
        <position position="55"/>
    </location>
</feature>
<dbReference type="PANTHER" id="PTHR37299:SF1">
    <property type="entry name" value="STAGE 0 SPORULATION PROTEIN A HOMOLOG"/>
    <property type="match status" value="1"/>
</dbReference>
<gene>
    <name evidence="3" type="ORF">C7Y71_002880</name>
</gene>
<protein>
    <submittedName>
        <fullName evidence="3">DNA-binding response regulator</fullName>
    </submittedName>
</protein>
<keyword evidence="4" id="KW-1185">Reference proteome</keyword>
<name>A0A5P8E569_9BACT</name>
<dbReference type="InterPro" id="IPR011006">
    <property type="entry name" value="CheY-like_superfamily"/>
</dbReference>
<evidence type="ECO:0000259" key="2">
    <source>
        <dbReference type="PROSITE" id="PS50110"/>
    </source>
</evidence>
<organism evidence="3 4">
    <name type="scientific">Pseudoprevotella muciniphila</name>
    <dbReference type="NCBI Taxonomy" id="2133944"/>
    <lineage>
        <taxon>Bacteria</taxon>
        <taxon>Pseudomonadati</taxon>
        <taxon>Bacteroidota</taxon>
        <taxon>Bacteroidia</taxon>
        <taxon>Bacteroidales</taxon>
        <taxon>Prevotellaceae</taxon>
        <taxon>Pseudoprevotella</taxon>
    </lineage>
</organism>
<feature type="domain" description="Response regulatory" evidence="2">
    <location>
        <begin position="4"/>
        <end position="115"/>
    </location>
</feature>
<reference evidence="3 4" key="1">
    <citation type="submission" date="2018-11" db="EMBL/GenBank/DDBJ databases">
        <authorList>
            <person name="Na S.W."/>
            <person name="Baik M."/>
        </authorList>
    </citation>
    <scope>NUCLEOTIDE SEQUENCE [LARGE SCALE GENOMIC DNA]</scope>
    <source>
        <strain evidence="3 4">E39</strain>
    </source>
</reference>
<dbReference type="InterPro" id="IPR007492">
    <property type="entry name" value="LytTR_DNA-bd_dom"/>
</dbReference>
<dbReference type="GO" id="GO:0003677">
    <property type="term" value="F:DNA binding"/>
    <property type="evidence" value="ECO:0007669"/>
    <property type="project" value="UniProtKB-KW"/>
</dbReference>
<dbReference type="EMBL" id="CP033459">
    <property type="protein sequence ID" value="QFQ12050.1"/>
    <property type="molecule type" value="Genomic_DNA"/>
</dbReference>
<sequence>MTIRCAIIDDEPLALELLESYVSRTPFLELRGKYSSAIEALGEIKESPVDLVFVDIQMPNLSGLEFSKLLPDETKIVFTTAFDKYALDGYRVQALDYLLKPISYTDFLAAANKALKWLDGHGEAAVHEEDNQVDSMFVKSDYKLVRIFFKDITYVEGLKDYVKIYLDTSRSPILSLTSMHTIESYLPHPKFLRTHRSYIVNMEKVNVMERGQIVFGDKYIPISDTHRAQVHEYIEQRTLGR</sequence>